<sequence>MNIKSLKNKKILLFGKSRSFSQNELLTQLKVHNIELVKEYDEGVDYIVEGAMMTPLQTTESENLYNKKVAEFLNIEVFEKMLTESIDEDVLMMSLKLSSDTQRLKNFLTNPQISDEFYFRLLKMYNWGEDDFYESDDNRDVSASLIRRFYKNIERNHNVEFSKLGLMHLVLQCNDKNIIETIANLKPLRKSFKTNDKDHGYRIVTSIATHNSTSKQVLKLFIKEANTYVKTLIAMRKDIDEEVQNLLYETGEKKVLEALSCCENLSDEIFNKFLEDEAYSKNMAKYIKLDVKKYDFFKDSFSCELAQNENINPFMQGDLLYFHLDEVEENLAHNKSLYKELIPEMLKHKKDKVDFALYSNPSTPKSILELGFKDEKNYLALALNKNTPQDILYKLYESDVEGIKMALSKNISTPVDILYQLQLDSRFERYVKENPSFGRHIQQENIGWQI</sequence>
<dbReference type="RefSeq" id="WP_152307985.1">
    <property type="nucleotide sequence ID" value="NZ_CP043617.1"/>
</dbReference>
<dbReference type="OrthoDB" id="5333399at2"/>
<accession>A0A5P8P364</accession>
<dbReference type="EMBL" id="CP043617">
    <property type="protein sequence ID" value="QFR50037.1"/>
    <property type="molecule type" value="Genomic_DNA"/>
</dbReference>
<protein>
    <recommendedName>
        <fullName evidence="3">Leucine rich repeat variant</fullName>
    </recommendedName>
</protein>
<proteinExistence type="predicted"/>
<evidence type="ECO:0008006" key="3">
    <source>
        <dbReference type="Google" id="ProtNLM"/>
    </source>
</evidence>
<name>A0A5P8P364_9BACT</name>
<organism evidence="1 2">
    <name type="scientific">Sulfurimonas lithotrophica</name>
    <dbReference type="NCBI Taxonomy" id="2590022"/>
    <lineage>
        <taxon>Bacteria</taxon>
        <taxon>Pseudomonadati</taxon>
        <taxon>Campylobacterota</taxon>
        <taxon>Epsilonproteobacteria</taxon>
        <taxon>Campylobacterales</taxon>
        <taxon>Sulfurimonadaceae</taxon>
        <taxon>Sulfurimonas</taxon>
    </lineage>
</organism>
<dbReference type="AlphaFoldDB" id="A0A5P8P364"/>
<reference evidence="1 2" key="1">
    <citation type="submission" date="2019-09" db="EMBL/GenBank/DDBJ databases">
        <title>Sulfurimonas gotlandica sp. nov., a chemoautotrophic and psychrotolerant epsilonproteobacterium isolated from a pelagic redoxcline, and an emended description of the genus Sulfurimonas.</title>
        <authorList>
            <person name="Wang S."/>
            <person name="Jiang L."/>
            <person name="Shao S."/>
        </authorList>
    </citation>
    <scope>NUCLEOTIDE SEQUENCE [LARGE SCALE GENOMIC DNA]</scope>
    <source>
        <strain evidence="1 2">GYSZ_1</strain>
    </source>
</reference>
<gene>
    <name evidence="1" type="ORF">FJR48_09985</name>
</gene>
<dbReference type="Proteomes" id="UP000326944">
    <property type="component" value="Chromosome"/>
</dbReference>
<dbReference type="InterPro" id="IPR011989">
    <property type="entry name" value="ARM-like"/>
</dbReference>
<evidence type="ECO:0000313" key="1">
    <source>
        <dbReference type="EMBL" id="QFR50037.1"/>
    </source>
</evidence>
<dbReference type="Gene3D" id="1.25.10.10">
    <property type="entry name" value="Leucine-rich Repeat Variant"/>
    <property type="match status" value="1"/>
</dbReference>
<evidence type="ECO:0000313" key="2">
    <source>
        <dbReference type="Proteomes" id="UP000326944"/>
    </source>
</evidence>
<keyword evidence="2" id="KW-1185">Reference proteome</keyword>
<dbReference type="KEGG" id="sulg:FJR48_09985"/>